<evidence type="ECO:0000256" key="12">
    <source>
        <dbReference type="RuleBase" id="RU003857"/>
    </source>
</evidence>
<dbReference type="PRINTS" id="PR01333">
    <property type="entry name" value="2POREKCHANEL"/>
</dbReference>
<feature type="compositionally biased region" description="Basic and acidic residues" evidence="13">
    <location>
        <begin position="332"/>
        <end position="344"/>
    </location>
</feature>
<keyword evidence="10 14" id="KW-0472">Membrane</keyword>
<evidence type="ECO:0000256" key="4">
    <source>
        <dbReference type="ARBA" id="ARBA00022538"/>
    </source>
</evidence>
<evidence type="ECO:0000256" key="2">
    <source>
        <dbReference type="ARBA" id="ARBA00006666"/>
    </source>
</evidence>
<evidence type="ECO:0000256" key="3">
    <source>
        <dbReference type="ARBA" id="ARBA00022448"/>
    </source>
</evidence>
<comment type="similarity">
    <text evidence="2 12">Belongs to the two pore domain potassium channel (TC 1.A.1.8) family.</text>
</comment>
<feature type="transmembrane region" description="Helical" evidence="14">
    <location>
        <begin position="126"/>
        <end position="148"/>
    </location>
</feature>
<name>A0A9J7LWP7_BRAFL</name>
<feature type="transmembrane region" description="Helical" evidence="14">
    <location>
        <begin position="174"/>
        <end position="198"/>
    </location>
</feature>
<keyword evidence="7" id="KW-0630">Potassium</keyword>
<reference evidence="17" key="2">
    <citation type="submission" date="2025-08" db="UniProtKB">
        <authorList>
            <consortium name="RefSeq"/>
        </authorList>
    </citation>
    <scope>IDENTIFICATION</scope>
    <source>
        <strain evidence="17">S238N-H82</strain>
        <tissue evidence="17">Testes</tissue>
    </source>
</reference>
<dbReference type="RefSeq" id="XP_035690523.1">
    <property type="nucleotide sequence ID" value="XM_035834630.1"/>
</dbReference>
<evidence type="ECO:0000256" key="9">
    <source>
        <dbReference type="ARBA" id="ARBA00023065"/>
    </source>
</evidence>
<evidence type="ECO:0000256" key="13">
    <source>
        <dbReference type="SAM" id="MobiDB-lite"/>
    </source>
</evidence>
<gene>
    <name evidence="17" type="primary">LOC118425651</name>
</gene>
<dbReference type="PRINTS" id="PR01095">
    <property type="entry name" value="TASKCHANNEL"/>
</dbReference>
<dbReference type="Pfam" id="PF07885">
    <property type="entry name" value="Ion_trans_2"/>
    <property type="match status" value="2"/>
</dbReference>
<evidence type="ECO:0000256" key="6">
    <source>
        <dbReference type="ARBA" id="ARBA00022826"/>
    </source>
</evidence>
<dbReference type="InterPro" id="IPR003092">
    <property type="entry name" value="2pore_dom_K_chnl_TASK"/>
</dbReference>
<evidence type="ECO:0000256" key="1">
    <source>
        <dbReference type="ARBA" id="ARBA00004141"/>
    </source>
</evidence>
<protein>
    <submittedName>
        <fullName evidence="17">Potassium channel subfamily K member 2-like isoform X2</fullName>
    </submittedName>
</protein>
<keyword evidence="5 12" id="KW-0812">Transmembrane</keyword>
<dbReference type="AlphaFoldDB" id="A0A9J7LWP7"/>
<evidence type="ECO:0000256" key="11">
    <source>
        <dbReference type="ARBA" id="ARBA00023303"/>
    </source>
</evidence>
<feature type="domain" description="Potassium channel" evidence="15">
    <location>
        <begin position="94"/>
        <end position="150"/>
    </location>
</feature>
<feature type="domain" description="Potassium channel" evidence="15">
    <location>
        <begin position="183"/>
        <end position="268"/>
    </location>
</feature>
<dbReference type="InterPro" id="IPR013099">
    <property type="entry name" value="K_chnl_dom"/>
</dbReference>
<dbReference type="GeneID" id="118425651"/>
<feature type="region of interest" description="Disordered" evidence="13">
    <location>
        <begin position="300"/>
        <end position="344"/>
    </location>
</feature>
<dbReference type="Proteomes" id="UP000001554">
    <property type="component" value="Chromosome 11"/>
</dbReference>
<keyword evidence="16" id="KW-1185">Reference proteome</keyword>
<dbReference type="PANTHER" id="PTHR11003">
    <property type="entry name" value="POTASSIUM CHANNEL, SUBFAMILY K"/>
    <property type="match status" value="1"/>
</dbReference>
<dbReference type="FunFam" id="1.10.287.70:FF:000558">
    <property type="entry name" value="Uncharacterized protein"/>
    <property type="match status" value="1"/>
</dbReference>
<dbReference type="GO" id="GO:0005267">
    <property type="term" value="F:potassium channel activity"/>
    <property type="evidence" value="ECO:0007669"/>
    <property type="project" value="UniProtKB-KW"/>
</dbReference>
<dbReference type="SUPFAM" id="SSF81324">
    <property type="entry name" value="Voltage-gated potassium channels"/>
    <property type="match status" value="2"/>
</dbReference>
<organism evidence="16 17">
    <name type="scientific">Branchiostoma floridae</name>
    <name type="common">Florida lancelet</name>
    <name type="synonym">Amphioxus</name>
    <dbReference type="NCBI Taxonomy" id="7739"/>
    <lineage>
        <taxon>Eukaryota</taxon>
        <taxon>Metazoa</taxon>
        <taxon>Chordata</taxon>
        <taxon>Cephalochordata</taxon>
        <taxon>Leptocardii</taxon>
        <taxon>Amphioxiformes</taxon>
        <taxon>Branchiostomatidae</taxon>
        <taxon>Branchiostoma</taxon>
    </lineage>
</organism>
<evidence type="ECO:0000256" key="5">
    <source>
        <dbReference type="ARBA" id="ARBA00022692"/>
    </source>
</evidence>
<keyword evidence="8 14" id="KW-1133">Transmembrane helix</keyword>
<feature type="transmembrane region" description="Helical" evidence="14">
    <location>
        <begin position="94"/>
        <end position="114"/>
    </location>
</feature>
<dbReference type="PANTHER" id="PTHR11003:SF330">
    <property type="entry name" value="POTASSIUM CHANNEL DOMAIN-CONTAINING PROTEIN"/>
    <property type="match status" value="1"/>
</dbReference>
<proteinExistence type="inferred from homology"/>
<feature type="transmembrane region" description="Helical" evidence="14">
    <location>
        <begin position="242"/>
        <end position="266"/>
    </location>
</feature>
<evidence type="ECO:0000256" key="7">
    <source>
        <dbReference type="ARBA" id="ARBA00022958"/>
    </source>
</evidence>
<comment type="subcellular location">
    <subcellularLocation>
        <location evidence="1">Membrane</location>
        <topology evidence="1">Multi-pass membrane protein</topology>
    </subcellularLocation>
</comment>
<evidence type="ECO:0000313" key="17">
    <source>
        <dbReference type="RefSeq" id="XP_035690523.1"/>
    </source>
</evidence>
<keyword evidence="3 12" id="KW-0813">Transport</keyword>
<evidence type="ECO:0000313" key="16">
    <source>
        <dbReference type="Proteomes" id="UP000001554"/>
    </source>
</evidence>
<dbReference type="Gene3D" id="1.10.287.70">
    <property type="match status" value="1"/>
</dbReference>
<feature type="transmembrane region" description="Helical" evidence="14">
    <location>
        <begin position="210"/>
        <end position="230"/>
    </location>
</feature>
<sequence>MNWKALLGLAISYIAVLLVGAAVFKVLEEAFSPPVNETATLPKRADLEGVLQNFSDHQNLSISLQELLGLIDAADEVRSVNVKYAESVNTTTKFYIDFFDSLFFCGTIITTIGYGHITPKTDPGKLFCIAYALIGIPITVFFLAGIGIKLGDANRWVEKKVKTAVSKLARNPGVIRIATLLITLLIGFGTFFFVPAYIFTLVEKWNYLDAIYYVFITLSTIGFGDMVTTVNELEGVDVFYDYLYKVAVIVWIMTGLTFLSMVIDLVQDGLQTVKEKMKDELDAAVNLDKFPGRNISLKSLKKKRGSKTESPVDSNSAVNSLGDDNEDGIPSEDNREKGIKETII</sequence>
<keyword evidence="11 12" id="KW-0407">Ion channel</keyword>
<evidence type="ECO:0000259" key="15">
    <source>
        <dbReference type="Pfam" id="PF07885"/>
    </source>
</evidence>
<dbReference type="GO" id="GO:0016020">
    <property type="term" value="C:membrane"/>
    <property type="evidence" value="ECO:0007669"/>
    <property type="project" value="UniProtKB-SubCell"/>
</dbReference>
<keyword evidence="6" id="KW-0631">Potassium channel</keyword>
<evidence type="ECO:0000256" key="14">
    <source>
        <dbReference type="SAM" id="Phobius"/>
    </source>
</evidence>
<keyword evidence="4" id="KW-0633">Potassium transport</keyword>
<evidence type="ECO:0000256" key="8">
    <source>
        <dbReference type="ARBA" id="ARBA00022989"/>
    </source>
</evidence>
<evidence type="ECO:0000256" key="10">
    <source>
        <dbReference type="ARBA" id="ARBA00023136"/>
    </source>
</evidence>
<dbReference type="InterPro" id="IPR003280">
    <property type="entry name" value="2pore_dom_K_chnl"/>
</dbReference>
<reference evidence="16" key="1">
    <citation type="journal article" date="2020" name="Nat. Ecol. Evol.">
        <title>Deeply conserved synteny resolves early events in vertebrate evolution.</title>
        <authorList>
            <person name="Simakov O."/>
            <person name="Marletaz F."/>
            <person name="Yue J.X."/>
            <person name="O'Connell B."/>
            <person name="Jenkins J."/>
            <person name="Brandt A."/>
            <person name="Calef R."/>
            <person name="Tung C.H."/>
            <person name="Huang T.K."/>
            <person name="Schmutz J."/>
            <person name="Satoh N."/>
            <person name="Yu J.K."/>
            <person name="Putnam N.H."/>
            <person name="Green R.E."/>
            <person name="Rokhsar D.S."/>
        </authorList>
    </citation>
    <scope>NUCLEOTIDE SEQUENCE [LARGE SCALE GENOMIC DNA]</scope>
    <source>
        <strain evidence="16">S238N-H82</strain>
    </source>
</reference>
<feature type="compositionally biased region" description="Polar residues" evidence="13">
    <location>
        <begin position="308"/>
        <end position="319"/>
    </location>
</feature>
<keyword evidence="9 12" id="KW-0406">Ion transport</keyword>
<accession>A0A9J7LWP7</accession>